<dbReference type="InterPro" id="IPR020012">
    <property type="entry name" value="LysM_FimV"/>
</dbReference>
<keyword evidence="3" id="KW-0812">Transmembrane</keyword>
<dbReference type="Gene3D" id="1.20.58.2200">
    <property type="match status" value="1"/>
</dbReference>
<feature type="compositionally biased region" description="Basic and acidic residues" evidence="2">
    <location>
        <begin position="129"/>
        <end position="139"/>
    </location>
</feature>
<accession>A0A291HQ79</accession>
<dbReference type="AlphaFoldDB" id="A0A291HQ79"/>
<evidence type="ECO:0000256" key="4">
    <source>
        <dbReference type="SAM" id="SignalP"/>
    </source>
</evidence>
<evidence type="ECO:0000313" key="5">
    <source>
        <dbReference type="EMBL" id="ATG74310.1"/>
    </source>
</evidence>
<keyword evidence="3" id="KW-0472">Membrane</keyword>
<feature type="signal peptide" evidence="4">
    <location>
        <begin position="1"/>
        <end position="24"/>
    </location>
</feature>
<evidence type="ECO:0000256" key="2">
    <source>
        <dbReference type="SAM" id="MobiDB-lite"/>
    </source>
</evidence>
<name>A0A291HQ79_9GAMM</name>
<evidence type="ECO:0008006" key="7">
    <source>
        <dbReference type="Google" id="ProtNLM"/>
    </source>
</evidence>
<dbReference type="InterPro" id="IPR020011">
    <property type="entry name" value="FimV_C"/>
</dbReference>
<evidence type="ECO:0000256" key="3">
    <source>
        <dbReference type="SAM" id="Phobius"/>
    </source>
</evidence>
<dbReference type="KEGG" id="zdf:AN401_10910"/>
<sequence length="617" mass="67421">MRRLRPHLSSGLALWLACSAPSFAQGEFYIELRGPETEAPAPATSPAAVPSVQPQPAPAPAPGRYGPIRSTDTLWAIAARHTRAPVTVQQTMVALYHLNPNAFVRGNINYLQRGATLRLPTQSQAQQRSPREAEAEFRRLSQQGNRTATRAATAPRQETAATPRPAAAPRPAPASPAPASTVAAAKPAEPARPAGTVLSEPRPATAPAVATPPPAAVPTVAAPVVAATPQAPADATPSTRPAVVPAPEQAEEMALARLQVRLMDELREQVAMSNEQLAALADNNQALRQRLSQLTAEVNELKMAREGAAPAAASPGIGRWLDELLRNPLNLALVLTLPALLLLALFTLWWRNRVRRELAEQERELAESTSAMMDERNEFDDLFATTEPEPTPRFESSAEPDLEPAPEVRESERDIDEDTFARFLEEQQLQEEQEALRQQTVAEQEPEPEPDLSQMLFDDESTLGGDTKNKVSNDDIDDLLFDAGEPAEPPREPREVAMEAVAPAQEEIRQAQAPVREPYVSVDKLMEEADLGEGPERDYERKLELELDDYADVLGRGRDIDIDLDEGGLGAKLDLARAYIEIEDIDSARELLNEVIEQGNAEQQADARKLLQRLAKR</sequence>
<keyword evidence="1" id="KW-0175">Coiled coil</keyword>
<feature type="region of interest" description="Disordered" evidence="2">
    <location>
        <begin position="119"/>
        <end position="213"/>
    </location>
</feature>
<dbReference type="InterPro" id="IPR036779">
    <property type="entry name" value="LysM_dom_sf"/>
</dbReference>
<feature type="chain" id="PRO_5013376048" description="Pilus assembly protein FimV" evidence="4">
    <location>
        <begin position="25"/>
        <end position="617"/>
    </location>
</feature>
<feature type="compositionally biased region" description="Polar residues" evidence="2">
    <location>
        <begin position="119"/>
        <end position="128"/>
    </location>
</feature>
<dbReference type="EMBL" id="CP012621">
    <property type="protein sequence ID" value="ATG74310.1"/>
    <property type="molecule type" value="Genomic_DNA"/>
</dbReference>
<feature type="region of interest" description="Disordered" evidence="2">
    <location>
        <begin position="384"/>
        <end position="413"/>
    </location>
</feature>
<reference evidence="6" key="1">
    <citation type="submission" date="2015-09" db="EMBL/GenBank/DDBJ databases">
        <authorList>
            <person name="Shao Z."/>
            <person name="Wang L."/>
        </authorList>
    </citation>
    <scope>NUCLEOTIDE SEQUENCE [LARGE SCALE GENOMIC DNA]</scope>
    <source>
        <strain evidence="6">F13-1</strain>
    </source>
</reference>
<feature type="compositionally biased region" description="Pro residues" evidence="2">
    <location>
        <begin position="166"/>
        <end position="176"/>
    </location>
</feature>
<feature type="coiled-coil region" evidence="1">
    <location>
        <begin position="351"/>
        <end position="378"/>
    </location>
</feature>
<feature type="transmembrane region" description="Helical" evidence="3">
    <location>
        <begin position="329"/>
        <end position="350"/>
    </location>
</feature>
<feature type="region of interest" description="Disordered" evidence="2">
    <location>
        <begin position="37"/>
        <end position="66"/>
    </location>
</feature>
<keyword evidence="4" id="KW-0732">Signal</keyword>
<keyword evidence="6" id="KW-1185">Reference proteome</keyword>
<feature type="coiled-coil region" evidence="1">
    <location>
        <begin position="263"/>
        <end position="304"/>
    </location>
</feature>
<dbReference type="NCBIfam" id="TIGR03504">
    <property type="entry name" value="FimV_Cterm"/>
    <property type="match status" value="1"/>
</dbReference>
<proteinExistence type="predicted"/>
<organism evidence="5 6">
    <name type="scientific">Zobellella denitrificans</name>
    <dbReference type="NCBI Taxonomy" id="347534"/>
    <lineage>
        <taxon>Bacteria</taxon>
        <taxon>Pseudomonadati</taxon>
        <taxon>Pseudomonadota</taxon>
        <taxon>Gammaproteobacteria</taxon>
        <taxon>Aeromonadales</taxon>
        <taxon>Aeromonadaceae</taxon>
        <taxon>Zobellella</taxon>
    </lineage>
</organism>
<dbReference type="InterPro" id="IPR038440">
    <property type="entry name" value="FimV_C_sf"/>
</dbReference>
<evidence type="ECO:0000313" key="6">
    <source>
        <dbReference type="Proteomes" id="UP000217763"/>
    </source>
</evidence>
<dbReference type="PROSITE" id="PS51257">
    <property type="entry name" value="PROKAR_LIPOPROTEIN"/>
    <property type="match status" value="1"/>
</dbReference>
<feature type="compositionally biased region" description="Low complexity" evidence="2">
    <location>
        <begin position="177"/>
        <end position="194"/>
    </location>
</feature>
<keyword evidence="3" id="KW-1133">Transmembrane helix</keyword>
<gene>
    <name evidence="5" type="ORF">AN401_10910</name>
</gene>
<feature type="compositionally biased region" description="Basic and acidic residues" evidence="2">
    <location>
        <begin position="488"/>
        <end position="497"/>
    </location>
</feature>
<protein>
    <recommendedName>
        <fullName evidence="7">Pilus assembly protein FimV</fullName>
    </recommendedName>
</protein>
<feature type="compositionally biased region" description="Low complexity" evidence="2">
    <location>
        <begin position="146"/>
        <end position="165"/>
    </location>
</feature>
<dbReference type="NCBIfam" id="TIGR03505">
    <property type="entry name" value="FimV_core"/>
    <property type="match status" value="1"/>
</dbReference>
<dbReference type="Gene3D" id="3.10.350.10">
    <property type="entry name" value="LysM domain"/>
    <property type="match status" value="1"/>
</dbReference>
<feature type="region of interest" description="Disordered" evidence="2">
    <location>
        <begin position="431"/>
        <end position="502"/>
    </location>
</feature>
<dbReference type="Proteomes" id="UP000217763">
    <property type="component" value="Chromosome"/>
</dbReference>
<feature type="compositionally biased region" description="Low complexity" evidence="2">
    <location>
        <begin position="37"/>
        <end position="52"/>
    </location>
</feature>
<dbReference type="RefSeq" id="WP_096779390.1">
    <property type="nucleotide sequence ID" value="NZ_CP012621.1"/>
</dbReference>
<evidence type="ECO:0000256" key="1">
    <source>
        <dbReference type="SAM" id="Coils"/>
    </source>
</evidence>